<evidence type="ECO:0000259" key="2">
    <source>
        <dbReference type="Pfam" id="PF25896"/>
    </source>
</evidence>
<evidence type="ECO:0000313" key="3">
    <source>
        <dbReference type="EMBL" id="KAL0382769.1"/>
    </source>
</evidence>
<dbReference type="InterPro" id="IPR058941">
    <property type="entry name" value="HTH_AT3G52170-like"/>
</dbReference>
<dbReference type="AlphaFoldDB" id="A0AAW2RRL2"/>
<feature type="compositionally biased region" description="Polar residues" evidence="1">
    <location>
        <begin position="392"/>
        <end position="410"/>
    </location>
</feature>
<dbReference type="Pfam" id="PF25896">
    <property type="entry name" value="HTH_AT3G52170"/>
    <property type="match status" value="1"/>
</dbReference>
<feature type="compositionally biased region" description="Polar residues" evidence="1">
    <location>
        <begin position="438"/>
        <end position="451"/>
    </location>
</feature>
<dbReference type="EMBL" id="JACGWM010000003">
    <property type="protein sequence ID" value="KAL0382769.1"/>
    <property type="molecule type" value="Genomic_DNA"/>
</dbReference>
<reference evidence="3" key="1">
    <citation type="submission" date="2020-06" db="EMBL/GenBank/DDBJ databases">
        <authorList>
            <person name="Li T."/>
            <person name="Hu X."/>
            <person name="Zhang T."/>
            <person name="Song X."/>
            <person name="Zhang H."/>
            <person name="Dai N."/>
            <person name="Sheng W."/>
            <person name="Hou X."/>
            <person name="Wei L."/>
        </authorList>
    </citation>
    <scope>NUCLEOTIDE SEQUENCE</scope>
    <source>
        <strain evidence="3">KEN8</strain>
        <tissue evidence="3">Leaf</tissue>
    </source>
</reference>
<feature type="compositionally biased region" description="Polar residues" evidence="1">
    <location>
        <begin position="353"/>
        <end position="363"/>
    </location>
</feature>
<feature type="compositionally biased region" description="Basic and acidic residues" evidence="1">
    <location>
        <begin position="378"/>
        <end position="387"/>
    </location>
</feature>
<protein>
    <recommendedName>
        <fullName evidence="2">AT3G52170-like helix-turn-helix domain-containing protein</fullName>
    </recommendedName>
</protein>
<feature type="region of interest" description="Disordered" evidence="1">
    <location>
        <begin position="330"/>
        <end position="363"/>
    </location>
</feature>
<name>A0AAW2RRL2_9LAMI</name>
<dbReference type="PANTHER" id="PTHR34568">
    <property type="entry name" value="RRM DOMAIN-CONTAINING PROTEIN"/>
    <property type="match status" value="1"/>
</dbReference>
<dbReference type="PANTHER" id="PTHR34568:SF1">
    <property type="entry name" value="DNA BINDING PROTEIN"/>
    <property type="match status" value="1"/>
</dbReference>
<feature type="region of interest" description="Disordered" evidence="1">
    <location>
        <begin position="378"/>
        <end position="477"/>
    </location>
</feature>
<feature type="compositionally biased region" description="Basic and acidic residues" evidence="1">
    <location>
        <begin position="343"/>
        <end position="352"/>
    </location>
</feature>
<feature type="domain" description="AT3G52170-like helix-turn-helix" evidence="2">
    <location>
        <begin position="47"/>
        <end position="95"/>
    </location>
</feature>
<evidence type="ECO:0000256" key="1">
    <source>
        <dbReference type="SAM" id="MobiDB-lite"/>
    </source>
</evidence>
<organism evidence="3">
    <name type="scientific">Sesamum calycinum</name>
    <dbReference type="NCBI Taxonomy" id="2727403"/>
    <lineage>
        <taxon>Eukaryota</taxon>
        <taxon>Viridiplantae</taxon>
        <taxon>Streptophyta</taxon>
        <taxon>Embryophyta</taxon>
        <taxon>Tracheophyta</taxon>
        <taxon>Spermatophyta</taxon>
        <taxon>Magnoliopsida</taxon>
        <taxon>eudicotyledons</taxon>
        <taxon>Gunneridae</taxon>
        <taxon>Pentapetalae</taxon>
        <taxon>asterids</taxon>
        <taxon>lamiids</taxon>
        <taxon>Lamiales</taxon>
        <taxon>Pedaliaceae</taxon>
        <taxon>Sesamum</taxon>
    </lineage>
</organism>
<accession>A0AAW2RRL2</accession>
<sequence>MRTIPGLPVRICVHMRLIRHEGGWARQAFAFASSNDSGGKKSRIRRSKEERKIMVESFITKYQKSNDGNFPSLNLTHKEVGGSFYTVREIVREIIQENRLLAPAKVFLEEDNNSGFPEQCPLESISVEPQNNLLVSDKLHIATALAPGITGEQLSSAPGLQFLGWNARELHHEQVINGLSTAGTGKESDSASHPVPQAKCDEFENQKIVNGGEGLEENIESDKPLIMNSVPIYHQDNKNESALQSSQKTYAVRSWSTDEQYLNTNGQMVDKTKESRLKIYTESVDMEMLDRERDGVKELEVLQQVTSHMSTNFVVETFPLRPVSRTILDLDGDSGKRRGSGTLDDRANKHDNMTFSKSNSGLVNENDEERLLGSTLELNDKNRDKKVGLNHQEPSFENSKLSTSFSTNDVDNVKDSEPESSLPDEIKTSPSAERLISEDSNLVSTKSSSPDETGLKKRSNPVLDRLNLDTSEGATKKSATPEKRFSIVVNGHVHFELYASMRYYTEANEGQNDPKLQMIGFKFMPLLPTFPVSIENFLES</sequence>
<gene>
    <name evidence="3" type="ORF">Scaly_0564200</name>
</gene>
<comment type="caution">
    <text evidence="3">The sequence shown here is derived from an EMBL/GenBank/DDBJ whole genome shotgun (WGS) entry which is preliminary data.</text>
</comment>
<proteinExistence type="predicted"/>
<reference evidence="3" key="2">
    <citation type="journal article" date="2024" name="Plant">
        <title>Genomic evolution and insights into agronomic trait innovations of Sesamum species.</title>
        <authorList>
            <person name="Miao H."/>
            <person name="Wang L."/>
            <person name="Qu L."/>
            <person name="Liu H."/>
            <person name="Sun Y."/>
            <person name="Le M."/>
            <person name="Wang Q."/>
            <person name="Wei S."/>
            <person name="Zheng Y."/>
            <person name="Lin W."/>
            <person name="Duan Y."/>
            <person name="Cao H."/>
            <person name="Xiong S."/>
            <person name="Wang X."/>
            <person name="Wei L."/>
            <person name="Li C."/>
            <person name="Ma Q."/>
            <person name="Ju M."/>
            <person name="Zhao R."/>
            <person name="Li G."/>
            <person name="Mu C."/>
            <person name="Tian Q."/>
            <person name="Mei H."/>
            <person name="Zhang T."/>
            <person name="Gao T."/>
            <person name="Zhang H."/>
        </authorList>
    </citation>
    <scope>NUCLEOTIDE SEQUENCE</scope>
    <source>
        <strain evidence="3">KEN8</strain>
    </source>
</reference>
<dbReference type="InterPro" id="IPR058942">
    <property type="entry name" value="AT3G52170-like"/>
</dbReference>